<evidence type="ECO:0000313" key="3">
    <source>
        <dbReference type="Proteomes" id="UP001465976"/>
    </source>
</evidence>
<comment type="caution">
    <text evidence="2">The sequence shown here is derived from an EMBL/GenBank/DDBJ whole genome shotgun (WGS) entry which is preliminary data.</text>
</comment>
<dbReference type="InterPro" id="IPR032675">
    <property type="entry name" value="LRR_dom_sf"/>
</dbReference>
<dbReference type="EMBL" id="JBAHYK010000107">
    <property type="protein sequence ID" value="KAL0578311.1"/>
    <property type="molecule type" value="Genomic_DNA"/>
</dbReference>
<dbReference type="SUPFAM" id="SSF52047">
    <property type="entry name" value="RNI-like"/>
    <property type="match status" value="1"/>
</dbReference>
<keyword evidence="3" id="KW-1185">Reference proteome</keyword>
<organism evidence="2 3">
    <name type="scientific">Marasmius crinis-equi</name>
    <dbReference type="NCBI Taxonomy" id="585013"/>
    <lineage>
        <taxon>Eukaryota</taxon>
        <taxon>Fungi</taxon>
        <taxon>Dikarya</taxon>
        <taxon>Basidiomycota</taxon>
        <taxon>Agaricomycotina</taxon>
        <taxon>Agaricomycetes</taxon>
        <taxon>Agaricomycetidae</taxon>
        <taxon>Agaricales</taxon>
        <taxon>Marasmiineae</taxon>
        <taxon>Marasmiaceae</taxon>
        <taxon>Marasmius</taxon>
    </lineage>
</organism>
<gene>
    <name evidence="2" type="ORF">V5O48_003688</name>
</gene>
<protein>
    <recommendedName>
        <fullName evidence="4">F-box domain-containing protein</fullName>
    </recommendedName>
</protein>
<reference evidence="2 3" key="1">
    <citation type="submission" date="2024-02" db="EMBL/GenBank/DDBJ databases">
        <title>A draft genome for the cacao thread blight pathogen Marasmius crinis-equi.</title>
        <authorList>
            <person name="Cohen S.P."/>
            <person name="Baruah I.K."/>
            <person name="Amoako-Attah I."/>
            <person name="Bukari Y."/>
            <person name="Meinhardt L.W."/>
            <person name="Bailey B.A."/>
        </authorList>
    </citation>
    <scope>NUCLEOTIDE SEQUENCE [LARGE SCALE GENOMIC DNA]</scope>
    <source>
        <strain evidence="2 3">GH-76</strain>
    </source>
</reference>
<proteinExistence type="predicted"/>
<dbReference type="Gene3D" id="3.80.10.10">
    <property type="entry name" value="Ribonuclease Inhibitor"/>
    <property type="match status" value="1"/>
</dbReference>
<feature type="coiled-coil region" evidence="1">
    <location>
        <begin position="45"/>
        <end position="86"/>
    </location>
</feature>
<sequence>MINTGTCETRNSYLTKARHPPISRDEFRSDYAIPKSRQADILLIISDEERDIGRYKSEIRRLQCAVEDLEREQRTLEEQVENRRSYLSILRRVPEELWVEIFSYCLAHLRATVVENEGERFQQDRDWRTLFSAPFTLSHVCVRWRDIIASAPSLWSSVFLNLHWRHAPRTAELYIESSKNQDLDVALHCSGQWDPDIEEEQRMAGALTFQTLFNHMSRFRRLAMFDLQFDVEHLANPTFSRLEYLRIGKSFYPRWFREAVRHAPRLDQVVLEQDAIIPFEMISFSSLRSLEILKLERYAEQLLEIIPTLHNLESLTIARFGAPLREPILPPKKCDSLRSLSVTHFNSSPSTLLQSLELVNLDTLAVDFQRPIDSLDDLVLPFSKLPSLQNLSFSCFIPRPVDKLADIIRNLPNLVALQARLRLYSPAYRTAVSSLLSDLAEDPTIGSRLESLSLIVVHDDITQEILESLVRLLEARCEDKLSSLRDVSLVGDCPCALSLANDITDRLHNVQKKGVDCIVCSLADYYYFPHRSPRSQDSSYVSH</sequence>
<keyword evidence="1" id="KW-0175">Coiled coil</keyword>
<evidence type="ECO:0000256" key="1">
    <source>
        <dbReference type="SAM" id="Coils"/>
    </source>
</evidence>
<dbReference type="Gene3D" id="1.20.1280.50">
    <property type="match status" value="1"/>
</dbReference>
<name>A0ABR3FS68_9AGAR</name>
<accession>A0ABR3FS68</accession>
<dbReference type="Proteomes" id="UP001465976">
    <property type="component" value="Unassembled WGS sequence"/>
</dbReference>
<evidence type="ECO:0000313" key="2">
    <source>
        <dbReference type="EMBL" id="KAL0578311.1"/>
    </source>
</evidence>
<evidence type="ECO:0008006" key="4">
    <source>
        <dbReference type="Google" id="ProtNLM"/>
    </source>
</evidence>